<sequence length="150" mass="16440">MSIEIVLVPLAIAAVSAWNAARAEQDGTGRQVVQVETRMRDAGLLQQALRDTGARVQAESESITAVWQGVEAVFRRDEAGIWHVRMTGDVDEVRAASIARAVDQAYGRRVQQAVIARLRDRAEPAGMRIESERIEEDESITLTLSVGASR</sequence>
<dbReference type="HOGENOM" id="CLU_145421_0_0_11"/>
<name>E6SC26_INTC7</name>
<dbReference type="Proteomes" id="UP000008914">
    <property type="component" value="Chromosome"/>
</dbReference>
<dbReference type="RefSeq" id="WP_013493878.1">
    <property type="nucleotide sequence ID" value="NC_014830.1"/>
</dbReference>
<dbReference type="AlphaFoldDB" id="E6SC26"/>
<reference evidence="1 2" key="1">
    <citation type="journal article" date="2010" name="Stand. Genomic Sci.">
        <title>Complete genome sequence of Intrasporangium calvum type strain (7 KIP).</title>
        <authorList>
            <person name="Del Rio T.G."/>
            <person name="Chertkov O."/>
            <person name="Yasawong M."/>
            <person name="Lucas S."/>
            <person name="Deshpande S."/>
            <person name="Cheng J.F."/>
            <person name="Detter C."/>
            <person name="Tapia R."/>
            <person name="Han C."/>
            <person name="Goodwin L."/>
            <person name="Pitluck S."/>
            <person name="Liolios K."/>
            <person name="Ivanova N."/>
            <person name="Mavromatis K."/>
            <person name="Pati A."/>
            <person name="Chen A."/>
            <person name="Palaniappan K."/>
            <person name="Land M."/>
            <person name="Hauser L."/>
            <person name="Chang Y.J."/>
            <person name="Jeffries C.D."/>
            <person name="Rohde M."/>
            <person name="Pukall R."/>
            <person name="Sikorski J."/>
            <person name="Goker M."/>
            <person name="Woyke T."/>
            <person name="Bristow J."/>
            <person name="Eisen J.A."/>
            <person name="Markowitz V."/>
            <person name="Hugenholtz P."/>
            <person name="Kyrpides N.C."/>
            <person name="Klenk H.P."/>
            <person name="Lapidus A."/>
        </authorList>
    </citation>
    <scope>NUCLEOTIDE SEQUENCE [LARGE SCALE GENOMIC DNA]</scope>
    <source>
        <strain evidence="2">ATCC 23552 / DSM 43043 / JCM 3097 / NBRC 12989 / 7 KIP</strain>
    </source>
</reference>
<dbReference type="STRING" id="710696.Intca_3080"/>
<accession>E6SC26</accession>
<dbReference type="eggNOG" id="ENOG503324Q">
    <property type="taxonomic scope" value="Bacteria"/>
</dbReference>
<organism evidence="1 2">
    <name type="scientific">Intrasporangium calvum (strain ATCC 23552 / DSM 43043 / JCM 3097 / NBRC 12989 / NCIMB 10167 / NRRL B-3866 / 7 KIP)</name>
    <dbReference type="NCBI Taxonomy" id="710696"/>
    <lineage>
        <taxon>Bacteria</taxon>
        <taxon>Bacillati</taxon>
        <taxon>Actinomycetota</taxon>
        <taxon>Actinomycetes</taxon>
        <taxon>Micrococcales</taxon>
        <taxon>Intrasporangiaceae</taxon>
        <taxon>Intrasporangium</taxon>
    </lineage>
</organism>
<evidence type="ECO:0000313" key="1">
    <source>
        <dbReference type="EMBL" id="ADU49566.1"/>
    </source>
</evidence>
<proteinExistence type="predicted"/>
<dbReference type="EMBL" id="CP002343">
    <property type="protein sequence ID" value="ADU49566.1"/>
    <property type="molecule type" value="Genomic_DNA"/>
</dbReference>
<keyword evidence="2" id="KW-1185">Reference proteome</keyword>
<evidence type="ECO:0000313" key="2">
    <source>
        <dbReference type="Proteomes" id="UP000008914"/>
    </source>
</evidence>
<dbReference type="OrthoDB" id="4947466at2"/>
<protein>
    <submittedName>
        <fullName evidence="1">Uncharacterized protein</fullName>
    </submittedName>
</protein>
<dbReference type="KEGG" id="ica:Intca_3080"/>
<gene>
    <name evidence="1" type="ordered locus">Intca_3080</name>
</gene>